<keyword evidence="2" id="KW-0472">Membrane</keyword>
<keyword evidence="2" id="KW-1133">Transmembrane helix</keyword>
<evidence type="ECO:0000313" key="4">
    <source>
        <dbReference type="Proteomes" id="UP001197214"/>
    </source>
</evidence>
<comment type="caution">
    <text evidence="3">The sequence shown here is derived from an EMBL/GenBank/DDBJ whole genome shotgun (WGS) entry which is preliminary data.</text>
</comment>
<reference evidence="3 4" key="1">
    <citation type="submission" date="2021-07" db="EMBL/GenBank/DDBJ databases">
        <title>Stakelama flava sp. nov., a novel endophytic bacterium isolated from branch of Kandelia candel.</title>
        <authorList>
            <person name="Tuo L."/>
        </authorList>
    </citation>
    <scope>NUCLEOTIDE SEQUENCE [LARGE SCALE GENOMIC DNA]</scope>
    <source>
        <strain evidence="3 4">CBK3Z-3</strain>
    </source>
</reference>
<dbReference type="RefSeq" id="WP_219238835.1">
    <property type="nucleotide sequence ID" value="NZ_JAHWZX010000012.1"/>
</dbReference>
<protein>
    <submittedName>
        <fullName evidence="3">Uncharacterized protein</fullName>
    </submittedName>
</protein>
<sequence>MGSALITRLHVLFTASPDNQGMIPMRPSRIFRSRWWALLWAAGVIWTALTVATGTPGHAHHPAADAADPDANQNDDGQLHDASGAPVTDDQIRAIANLIG</sequence>
<evidence type="ECO:0000256" key="2">
    <source>
        <dbReference type="SAM" id="Phobius"/>
    </source>
</evidence>
<evidence type="ECO:0000256" key="1">
    <source>
        <dbReference type="SAM" id="MobiDB-lite"/>
    </source>
</evidence>
<keyword evidence="4" id="KW-1185">Reference proteome</keyword>
<feature type="region of interest" description="Disordered" evidence="1">
    <location>
        <begin position="56"/>
        <end position="88"/>
    </location>
</feature>
<dbReference type="EMBL" id="JAHWZX010000012">
    <property type="protein sequence ID" value="MBW4331718.1"/>
    <property type="molecule type" value="Genomic_DNA"/>
</dbReference>
<organism evidence="3 4">
    <name type="scientific">Stakelama flava</name>
    <dbReference type="NCBI Taxonomy" id="2860338"/>
    <lineage>
        <taxon>Bacteria</taxon>
        <taxon>Pseudomonadati</taxon>
        <taxon>Pseudomonadota</taxon>
        <taxon>Alphaproteobacteria</taxon>
        <taxon>Sphingomonadales</taxon>
        <taxon>Sphingomonadaceae</taxon>
        <taxon>Stakelama</taxon>
    </lineage>
</organism>
<feature type="transmembrane region" description="Helical" evidence="2">
    <location>
        <begin position="35"/>
        <end position="52"/>
    </location>
</feature>
<proteinExistence type="predicted"/>
<accession>A0ABS6XNC8</accession>
<name>A0ABS6XNC8_9SPHN</name>
<dbReference type="Proteomes" id="UP001197214">
    <property type="component" value="Unassembled WGS sequence"/>
</dbReference>
<keyword evidence="2" id="KW-0812">Transmembrane</keyword>
<feature type="compositionally biased region" description="Low complexity" evidence="1">
    <location>
        <begin position="64"/>
        <end position="76"/>
    </location>
</feature>
<evidence type="ECO:0000313" key="3">
    <source>
        <dbReference type="EMBL" id="MBW4331718.1"/>
    </source>
</evidence>
<gene>
    <name evidence="3" type="ORF">KY084_12640</name>
</gene>